<feature type="compositionally biased region" description="Acidic residues" evidence="1">
    <location>
        <begin position="98"/>
        <end position="109"/>
    </location>
</feature>
<evidence type="ECO:0000313" key="2">
    <source>
        <dbReference type="EMBL" id="CEM38454.1"/>
    </source>
</evidence>
<feature type="compositionally biased region" description="Basic and acidic residues" evidence="1">
    <location>
        <begin position="49"/>
        <end position="58"/>
    </location>
</feature>
<name>A0A0G4H4K5_9ALVE</name>
<gene>
    <name evidence="2" type="ORF">Cvel_24605</name>
</gene>
<sequence>MEVRPAWGRALKKPKADKPNKPDKPDIVKPDKPNKPLIFSNKPGSSGETAERPIRNRSDVAALMHRADLTDGEKVNRLAEVSIQRVEGYGGDSLIGENVDDEEEEEADGDGTGSGAVVLVDDLPPKTIFMARNEMLKIVGKQISIADFRWNPQVSPQSPPSLKAISVHSSSYGCDTADSVFVQRLERLPGPDERYERMGQHYNLLKPCMKTDPNVYAALLPPTMDMNYREMVLLD</sequence>
<dbReference type="AlphaFoldDB" id="A0A0G4H4K5"/>
<protein>
    <submittedName>
        <fullName evidence="2">Uncharacterized protein</fullName>
    </submittedName>
</protein>
<evidence type="ECO:0000256" key="1">
    <source>
        <dbReference type="SAM" id="MobiDB-lite"/>
    </source>
</evidence>
<organism evidence="2">
    <name type="scientific">Chromera velia CCMP2878</name>
    <dbReference type="NCBI Taxonomy" id="1169474"/>
    <lineage>
        <taxon>Eukaryota</taxon>
        <taxon>Sar</taxon>
        <taxon>Alveolata</taxon>
        <taxon>Colpodellida</taxon>
        <taxon>Chromeraceae</taxon>
        <taxon>Chromera</taxon>
    </lineage>
</organism>
<accession>A0A0G4H4K5</accession>
<feature type="region of interest" description="Disordered" evidence="1">
    <location>
        <begin position="1"/>
        <end position="59"/>
    </location>
</feature>
<proteinExistence type="predicted"/>
<dbReference type="VEuPathDB" id="CryptoDB:Cvel_24605"/>
<reference evidence="2" key="1">
    <citation type="submission" date="2014-11" db="EMBL/GenBank/DDBJ databases">
        <authorList>
            <person name="Otto D Thomas"/>
            <person name="Naeem Raeece"/>
        </authorList>
    </citation>
    <scope>NUCLEOTIDE SEQUENCE</scope>
</reference>
<feature type="compositionally biased region" description="Basic and acidic residues" evidence="1">
    <location>
        <begin position="14"/>
        <end position="34"/>
    </location>
</feature>
<feature type="region of interest" description="Disordered" evidence="1">
    <location>
        <begin position="92"/>
        <end position="117"/>
    </location>
</feature>
<dbReference type="EMBL" id="CDMZ01001855">
    <property type="protein sequence ID" value="CEM38454.1"/>
    <property type="molecule type" value="Genomic_DNA"/>
</dbReference>